<dbReference type="EMBL" id="CP036526">
    <property type="protein sequence ID" value="QDT10108.1"/>
    <property type="molecule type" value="Genomic_DNA"/>
</dbReference>
<dbReference type="Pfam" id="PF13692">
    <property type="entry name" value="Glyco_trans_1_4"/>
    <property type="match status" value="1"/>
</dbReference>
<dbReference type="RefSeq" id="WP_145417640.1">
    <property type="nucleotide sequence ID" value="NZ_CP036526.1"/>
</dbReference>
<dbReference type="InterPro" id="IPR028098">
    <property type="entry name" value="Glyco_trans_4-like_N"/>
</dbReference>
<dbReference type="InterPro" id="IPR050194">
    <property type="entry name" value="Glycosyltransferase_grp1"/>
</dbReference>
<dbReference type="CDD" id="cd03794">
    <property type="entry name" value="GT4_WbuB-like"/>
    <property type="match status" value="1"/>
</dbReference>
<dbReference type="AlphaFoldDB" id="A0A517NSJ8"/>
<dbReference type="OrthoDB" id="9787293at2"/>
<dbReference type="PANTHER" id="PTHR45947">
    <property type="entry name" value="SULFOQUINOVOSYL TRANSFERASE SQD2"/>
    <property type="match status" value="1"/>
</dbReference>
<dbReference type="SUPFAM" id="SSF53756">
    <property type="entry name" value="UDP-Glycosyltransferase/glycogen phosphorylase"/>
    <property type="match status" value="1"/>
</dbReference>
<dbReference type="Gene3D" id="3.40.50.2000">
    <property type="entry name" value="Glycogen Phosphorylase B"/>
    <property type="match status" value="2"/>
</dbReference>
<evidence type="ECO:0000313" key="3">
    <source>
        <dbReference type="Proteomes" id="UP000319817"/>
    </source>
</evidence>
<proteinExistence type="predicted"/>
<dbReference type="Pfam" id="PF13579">
    <property type="entry name" value="Glyco_trans_4_4"/>
    <property type="match status" value="1"/>
</dbReference>
<organism evidence="2 3">
    <name type="scientific">Stieleria marina</name>
    <dbReference type="NCBI Taxonomy" id="1930275"/>
    <lineage>
        <taxon>Bacteria</taxon>
        <taxon>Pseudomonadati</taxon>
        <taxon>Planctomycetota</taxon>
        <taxon>Planctomycetia</taxon>
        <taxon>Pirellulales</taxon>
        <taxon>Pirellulaceae</taxon>
        <taxon>Stieleria</taxon>
    </lineage>
</organism>
<gene>
    <name evidence="2" type="ORF">K239x_20620</name>
</gene>
<evidence type="ECO:0000259" key="1">
    <source>
        <dbReference type="Pfam" id="PF13579"/>
    </source>
</evidence>
<accession>A0A517NSJ8</accession>
<dbReference type="PANTHER" id="PTHR45947:SF3">
    <property type="entry name" value="SULFOQUINOVOSYL TRANSFERASE SQD2"/>
    <property type="match status" value="1"/>
</dbReference>
<keyword evidence="2" id="KW-0808">Transferase</keyword>
<feature type="domain" description="Glycosyltransferase subfamily 4-like N-terminal" evidence="1">
    <location>
        <begin position="40"/>
        <end position="216"/>
    </location>
</feature>
<protein>
    <submittedName>
        <fullName evidence="2">Putative glycosyl transferase</fullName>
    </submittedName>
</protein>
<keyword evidence="3" id="KW-1185">Reference proteome</keyword>
<sequence length="421" mass="47519">MPDHPAMPENKTESQIAPTRITLIHRYFWPDTSPYGILLRKIAEHLASEGNQVSVFTGQPTYSKESDASQSVQLSQDLGEHLTVKRVKLLSQRRFRPIFRAINDLIFCIGIIWFVLRKKPQVVMCSTQPPVIGAAAAGWAARRVGAKFIYHLQDIHPEVVCETGHVRHSFLMKLLQKIDVRTVQRADRIVLLSEDMRDSMMDRVAGIKDKIEVIPNFNLPRFDDLKSPPEEWMKTPGVFRMMFAGNIGRFQNLDSIVDACLQVPDKTPFEFVLMGDGKAKEELREKAIAANDDRIKFIDRQPLSMAEPLMADADLCVVSLEPKVYRYAFPSKLASYLSLGTAVLVVCESDSELSRLPIEFGFGLSCNQSPVADILEQIQYAIGHPDEVAGMRVSAGEFFSSHFSRDQVMPQWTQLLQRVLG</sequence>
<name>A0A517NSJ8_9BACT</name>
<evidence type="ECO:0000313" key="2">
    <source>
        <dbReference type="EMBL" id="QDT10108.1"/>
    </source>
</evidence>
<dbReference type="GO" id="GO:0016757">
    <property type="term" value="F:glycosyltransferase activity"/>
    <property type="evidence" value="ECO:0007669"/>
    <property type="project" value="UniProtKB-ARBA"/>
</dbReference>
<dbReference type="Proteomes" id="UP000319817">
    <property type="component" value="Chromosome"/>
</dbReference>
<reference evidence="2 3" key="1">
    <citation type="submission" date="2019-02" db="EMBL/GenBank/DDBJ databases">
        <title>Deep-cultivation of Planctomycetes and their phenomic and genomic characterization uncovers novel biology.</title>
        <authorList>
            <person name="Wiegand S."/>
            <person name="Jogler M."/>
            <person name="Boedeker C."/>
            <person name="Pinto D."/>
            <person name="Vollmers J."/>
            <person name="Rivas-Marin E."/>
            <person name="Kohn T."/>
            <person name="Peeters S.H."/>
            <person name="Heuer A."/>
            <person name="Rast P."/>
            <person name="Oberbeckmann S."/>
            <person name="Bunk B."/>
            <person name="Jeske O."/>
            <person name="Meyerdierks A."/>
            <person name="Storesund J.E."/>
            <person name="Kallscheuer N."/>
            <person name="Luecker S."/>
            <person name="Lage O.M."/>
            <person name="Pohl T."/>
            <person name="Merkel B.J."/>
            <person name="Hornburger P."/>
            <person name="Mueller R.-W."/>
            <person name="Bruemmer F."/>
            <person name="Labrenz M."/>
            <person name="Spormann A.M."/>
            <person name="Op den Camp H."/>
            <person name="Overmann J."/>
            <person name="Amann R."/>
            <person name="Jetten M.S.M."/>
            <person name="Mascher T."/>
            <person name="Medema M.H."/>
            <person name="Devos D.P."/>
            <person name="Kaster A.-K."/>
            <person name="Ovreas L."/>
            <person name="Rohde M."/>
            <person name="Galperin M.Y."/>
            <person name="Jogler C."/>
        </authorList>
    </citation>
    <scope>NUCLEOTIDE SEQUENCE [LARGE SCALE GENOMIC DNA]</scope>
    <source>
        <strain evidence="2 3">K23_9</strain>
    </source>
</reference>